<keyword evidence="2" id="KW-1185">Reference proteome</keyword>
<evidence type="ECO:0008006" key="3">
    <source>
        <dbReference type="Google" id="ProtNLM"/>
    </source>
</evidence>
<dbReference type="InterPro" id="IPR023614">
    <property type="entry name" value="Porin_dom_sf"/>
</dbReference>
<dbReference type="Gene3D" id="2.40.160.10">
    <property type="entry name" value="Porin"/>
    <property type="match status" value="1"/>
</dbReference>
<dbReference type="Proteomes" id="UP001150924">
    <property type="component" value="Unassembled WGS sequence"/>
</dbReference>
<protein>
    <recommendedName>
        <fullName evidence="3">Porin</fullName>
    </recommendedName>
</protein>
<dbReference type="RefSeq" id="WP_267771710.1">
    <property type="nucleotide sequence ID" value="NZ_JAPNKE010000002.1"/>
</dbReference>
<sequence>MLQLLLFASLAPPPPPASPPADPERFYPPAREHLLLAPATVGDGPLKFTPGKGLEVKSKDGRYSLSLSLRTGFMYSGRRQAGAAYDHAFEIRRLRLVFSGNVFSKSIKYFVQLAVAPRELNFVDGVARSGPLLDNYVVFDRLRDANLRIGLYRVMYTRERNIADINPLLIDRSLANAEFNVDRDIGLDVRSEDIGGLGKLRYYAGVFMGDGRDQNRFSDPGLMYTARVDFLPFGLFDDYEASDQTRLRRPRLSLGFAYAFNDRARNNRGVLGSPPADGGTTNYHNLTTDMMFKWAGFSLEAAFLWREGRRNPGHAVDDMGAPLPVEAARNGHGWMTQAAFLIPRTGLEPALRTSGIRGLGLTSMPDRNELGGGLNYYFAGHNLKLQLDYFRTWDRGAADLAGDLVRLQLQVAL</sequence>
<organism evidence="1 2">
    <name type="scientific">Nannocystis pusilla</name>
    <dbReference type="NCBI Taxonomy" id="889268"/>
    <lineage>
        <taxon>Bacteria</taxon>
        <taxon>Pseudomonadati</taxon>
        <taxon>Myxococcota</taxon>
        <taxon>Polyangia</taxon>
        <taxon>Nannocystales</taxon>
        <taxon>Nannocystaceae</taxon>
        <taxon>Nannocystis</taxon>
    </lineage>
</organism>
<dbReference type="AlphaFoldDB" id="A0A9X3ERU4"/>
<gene>
    <name evidence="1" type="ORF">OV079_26530</name>
</gene>
<proteinExistence type="predicted"/>
<evidence type="ECO:0000313" key="1">
    <source>
        <dbReference type="EMBL" id="MCY1009053.1"/>
    </source>
</evidence>
<dbReference type="EMBL" id="JAPNKE010000002">
    <property type="protein sequence ID" value="MCY1009053.1"/>
    <property type="molecule type" value="Genomic_DNA"/>
</dbReference>
<accession>A0A9X3ERU4</accession>
<evidence type="ECO:0000313" key="2">
    <source>
        <dbReference type="Proteomes" id="UP001150924"/>
    </source>
</evidence>
<comment type="caution">
    <text evidence="1">The sequence shown here is derived from an EMBL/GenBank/DDBJ whole genome shotgun (WGS) entry which is preliminary data.</text>
</comment>
<reference evidence="1" key="1">
    <citation type="submission" date="2022-11" db="EMBL/GenBank/DDBJ databases">
        <title>Minimal conservation of predation-associated metabolite biosynthetic gene clusters underscores biosynthetic potential of Myxococcota including descriptions for ten novel species: Archangium lansinium sp. nov., Myxococcus landrumus sp. nov., Nannocystis bai.</title>
        <authorList>
            <person name="Ahearne A."/>
            <person name="Stevens C."/>
            <person name="Phillips K."/>
        </authorList>
    </citation>
    <scope>NUCLEOTIDE SEQUENCE</scope>
    <source>
        <strain evidence="1">Na p29</strain>
    </source>
</reference>
<name>A0A9X3ERU4_9BACT</name>